<proteinExistence type="predicted"/>
<dbReference type="OrthoDB" id="5429141at2759"/>
<feature type="compositionally biased region" description="Low complexity" evidence="1">
    <location>
        <begin position="99"/>
        <end position="144"/>
    </location>
</feature>
<reference evidence="3" key="1">
    <citation type="journal article" date="2020" name="Stud. Mycol.">
        <title>101 Dothideomycetes genomes: a test case for predicting lifestyles and emergence of pathogens.</title>
        <authorList>
            <person name="Haridas S."/>
            <person name="Albert R."/>
            <person name="Binder M."/>
            <person name="Bloem J."/>
            <person name="Labutti K."/>
            <person name="Salamov A."/>
            <person name="Andreopoulos B."/>
            <person name="Baker S."/>
            <person name="Barry K."/>
            <person name="Bills G."/>
            <person name="Bluhm B."/>
            <person name="Cannon C."/>
            <person name="Castanera R."/>
            <person name="Culley D."/>
            <person name="Daum C."/>
            <person name="Ezra D."/>
            <person name="Gonzalez J."/>
            <person name="Henrissat B."/>
            <person name="Kuo A."/>
            <person name="Liang C."/>
            <person name="Lipzen A."/>
            <person name="Lutzoni F."/>
            <person name="Magnuson J."/>
            <person name="Mondo S."/>
            <person name="Nolan M."/>
            <person name="Ohm R."/>
            <person name="Pangilinan J."/>
            <person name="Park H.-J."/>
            <person name="Ramirez L."/>
            <person name="Alfaro M."/>
            <person name="Sun H."/>
            <person name="Tritt A."/>
            <person name="Yoshinaga Y."/>
            <person name="Zwiers L.-H."/>
            <person name="Turgeon B."/>
            <person name="Goodwin S."/>
            <person name="Spatafora J."/>
            <person name="Crous P."/>
            <person name="Grigoriev I."/>
        </authorList>
    </citation>
    <scope>NUCLEOTIDE SEQUENCE</scope>
    <source>
        <strain evidence="3">CBS 675.92</strain>
    </source>
</reference>
<evidence type="ECO:0000256" key="1">
    <source>
        <dbReference type="SAM" id="MobiDB-lite"/>
    </source>
</evidence>
<dbReference type="AlphaFoldDB" id="A0A6A5UFN4"/>
<accession>A0A6A5UFN4</accession>
<feature type="compositionally biased region" description="Polar residues" evidence="1">
    <location>
        <begin position="74"/>
        <end position="98"/>
    </location>
</feature>
<evidence type="ECO:0000256" key="2">
    <source>
        <dbReference type="SAM" id="Phobius"/>
    </source>
</evidence>
<organism evidence="3 4">
    <name type="scientific">Byssothecium circinans</name>
    <dbReference type="NCBI Taxonomy" id="147558"/>
    <lineage>
        <taxon>Eukaryota</taxon>
        <taxon>Fungi</taxon>
        <taxon>Dikarya</taxon>
        <taxon>Ascomycota</taxon>
        <taxon>Pezizomycotina</taxon>
        <taxon>Dothideomycetes</taxon>
        <taxon>Pleosporomycetidae</taxon>
        <taxon>Pleosporales</taxon>
        <taxon>Massarineae</taxon>
        <taxon>Massarinaceae</taxon>
        <taxon>Byssothecium</taxon>
    </lineage>
</organism>
<keyword evidence="2" id="KW-0472">Membrane</keyword>
<feature type="region of interest" description="Disordered" evidence="1">
    <location>
        <begin position="74"/>
        <end position="144"/>
    </location>
</feature>
<dbReference type="EMBL" id="ML976979">
    <property type="protein sequence ID" value="KAF1962562.1"/>
    <property type="molecule type" value="Genomic_DNA"/>
</dbReference>
<gene>
    <name evidence="3" type="ORF">CC80DRAFT_589067</name>
</gene>
<keyword evidence="2" id="KW-0812">Transmembrane</keyword>
<keyword evidence="2" id="KW-1133">Transmembrane helix</keyword>
<feature type="transmembrane region" description="Helical" evidence="2">
    <location>
        <begin position="45"/>
        <end position="65"/>
    </location>
</feature>
<evidence type="ECO:0000313" key="4">
    <source>
        <dbReference type="Proteomes" id="UP000800035"/>
    </source>
</evidence>
<keyword evidence="4" id="KW-1185">Reference proteome</keyword>
<protein>
    <submittedName>
        <fullName evidence="3">Uncharacterized protein</fullName>
    </submittedName>
</protein>
<name>A0A6A5UFN4_9PLEO</name>
<dbReference type="Proteomes" id="UP000800035">
    <property type="component" value="Unassembled WGS sequence"/>
</dbReference>
<evidence type="ECO:0000313" key="3">
    <source>
        <dbReference type="EMBL" id="KAF1962562.1"/>
    </source>
</evidence>
<sequence>MDYDYAKATTTGNDNTNITGSQGDTIRSNNRIKTSFQTKPIRTTIIVILLFLVVTGVFLALYFTIIRTQLSKSTQSGQSLTGDLTSMTALSPPHSDTYTSLPAPNAATSSSSRTPSLIRSPSNPASSRMPSPAPTSSSSPAPTPAAVRSAGQACSNDSQCKSPNVCYTDNSKLTAFCCGTEIPGCPGSPCSANNCKDPYGCGEDAHVCCGYPPFTNYLC</sequence>